<dbReference type="KEGG" id="crb:17887073"/>
<feature type="domain" description="BTB" evidence="3">
    <location>
        <begin position="24"/>
        <end position="98"/>
    </location>
</feature>
<comment type="pathway">
    <text evidence="2">Protein modification; protein ubiquitination.</text>
</comment>
<comment type="function">
    <text evidence="1">May act as a substrate-specific adapter of an E3 ubiquitin-protein ligase complex (CUL3-RBX1-BTB) which mediates the ubiquitination and subsequent proteasomal degradation of target proteins.</text>
</comment>
<dbReference type="PROSITE" id="PS50097">
    <property type="entry name" value="BTB"/>
    <property type="match status" value="1"/>
</dbReference>
<dbReference type="AlphaFoldDB" id="R0HPB3"/>
<organism evidence="4 5">
    <name type="scientific">Capsella rubella</name>
    <dbReference type="NCBI Taxonomy" id="81985"/>
    <lineage>
        <taxon>Eukaryota</taxon>
        <taxon>Viridiplantae</taxon>
        <taxon>Streptophyta</taxon>
        <taxon>Embryophyta</taxon>
        <taxon>Tracheophyta</taxon>
        <taxon>Spermatophyta</taxon>
        <taxon>Magnoliopsida</taxon>
        <taxon>eudicotyledons</taxon>
        <taxon>Gunneridae</taxon>
        <taxon>Pentapetalae</taxon>
        <taxon>rosids</taxon>
        <taxon>malvids</taxon>
        <taxon>Brassicales</taxon>
        <taxon>Brassicaceae</taxon>
        <taxon>Camelineae</taxon>
        <taxon>Capsella</taxon>
    </lineage>
</organism>
<dbReference type="InterPro" id="IPR011333">
    <property type="entry name" value="SKP1/BTB/POZ_sf"/>
</dbReference>
<dbReference type="PANTHER" id="PTHR47274">
    <property type="entry name" value="BTB/POZ DOMAIN CONTAINING PROTEIN, EXPRESSED-RELATED"/>
    <property type="match status" value="1"/>
</dbReference>
<dbReference type="InterPro" id="IPR000210">
    <property type="entry name" value="BTB/POZ_dom"/>
</dbReference>
<dbReference type="InterPro" id="IPR044784">
    <property type="entry name" value="At1g01640-like"/>
</dbReference>
<dbReference type="SMART" id="SM00225">
    <property type="entry name" value="BTB"/>
    <property type="match status" value="1"/>
</dbReference>
<dbReference type="UniPathway" id="UPA00143"/>
<dbReference type="CDD" id="cd14733">
    <property type="entry name" value="BACK"/>
    <property type="match status" value="1"/>
</dbReference>
<gene>
    <name evidence="4" type="ORF">CARUB_v10019176mg</name>
</gene>
<evidence type="ECO:0000313" key="5">
    <source>
        <dbReference type="Proteomes" id="UP000029121"/>
    </source>
</evidence>
<dbReference type="Proteomes" id="UP000029121">
    <property type="component" value="Unassembled WGS sequence"/>
</dbReference>
<dbReference type="SUPFAM" id="SSF54695">
    <property type="entry name" value="POZ domain"/>
    <property type="match status" value="1"/>
</dbReference>
<name>R0HPB3_9BRAS</name>
<sequence>MAKQTNQELFVGGLARALKEQRHVDVCLKAGESDEKGVSISAHKIVLSARSEVFKKILESDEIKATTKLETITLSELKHEELDALVEFIYSDGTMLSEQGKQHVMSLFLAADKYEIPHLRDLCRSHLRTSMNVSNALTVLALAQIPIDQALSDDALGYIRANMSAICSTAEFEDFVVNYPSLTVEILKGIYDPASGRGARYTCN</sequence>
<dbReference type="eggNOG" id="KOG1987">
    <property type="taxonomic scope" value="Eukaryota"/>
</dbReference>
<accession>R0HPB3</accession>
<dbReference type="STRING" id="81985.R0HPB3"/>
<dbReference type="Gene3D" id="3.30.710.10">
    <property type="entry name" value="Potassium Channel Kv1.1, Chain A"/>
    <property type="match status" value="1"/>
</dbReference>
<dbReference type="EMBL" id="KB870809">
    <property type="protein sequence ID" value="EOA25808.1"/>
    <property type="molecule type" value="Genomic_DNA"/>
</dbReference>
<dbReference type="Gene3D" id="1.25.40.420">
    <property type="match status" value="1"/>
</dbReference>
<dbReference type="CDD" id="cd18186">
    <property type="entry name" value="BTB_POZ_ZBTB_KLHL-like"/>
    <property type="match status" value="1"/>
</dbReference>
<evidence type="ECO:0000256" key="1">
    <source>
        <dbReference type="ARBA" id="ARBA00002668"/>
    </source>
</evidence>
<protein>
    <recommendedName>
        <fullName evidence="3">BTB domain-containing protein</fullName>
    </recommendedName>
</protein>
<dbReference type="Pfam" id="PF00651">
    <property type="entry name" value="BTB"/>
    <property type="match status" value="1"/>
</dbReference>
<evidence type="ECO:0000256" key="2">
    <source>
        <dbReference type="ARBA" id="ARBA00004906"/>
    </source>
</evidence>
<evidence type="ECO:0000259" key="3">
    <source>
        <dbReference type="PROSITE" id="PS50097"/>
    </source>
</evidence>
<proteinExistence type="predicted"/>
<keyword evidence="5" id="KW-1185">Reference proteome</keyword>
<dbReference type="GO" id="GO:0016567">
    <property type="term" value="P:protein ubiquitination"/>
    <property type="evidence" value="ECO:0007669"/>
    <property type="project" value="UniProtKB-UniPathway"/>
</dbReference>
<dbReference type="PANTHER" id="PTHR47274:SF3">
    <property type="entry name" value="BTB DOMAIN-CONTAINING PROTEIN"/>
    <property type="match status" value="1"/>
</dbReference>
<evidence type="ECO:0000313" key="4">
    <source>
        <dbReference type="EMBL" id="EOA25808.1"/>
    </source>
</evidence>
<reference evidence="5" key="1">
    <citation type="journal article" date="2013" name="Nat. Genet.">
        <title>The Capsella rubella genome and the genomic consequences of rapid mating system evolution.</title>
        <authorList>
            <person name="Slotte T."/>
            <person name="Hazzouri K.M."/>
            <person name="Agren J.A."/>
            <person name="Koenig D."/>
            <person name="Maumus F."/>
            <person name="Guo Y.L."/>
            <person name="Steige K."/>
            <person name="Platts A.E."/>
            <person name="Escobar J.S."/>
            <person name="Newman L.K."/>
            <person name="Wang W."/>
            <person name="Mandakova T."/>
            <person name="Vello E."/>
            <person name="Smith L.M."/>
            <person name="Henz S.R."/>
            <person name="Steffen J."/>
            <person name="Takuno S."/>
            <person name="Brandvain Y."/>
            <person name="Coop G."/>
            <person name="Andolfatto P."/>
            <person name="Hu T.T."/>
            <person name="Blanchette M."/>
            <person name="Clark R.M."/>
            <person name="Quesneville H."/>
            <person name="Nordborg M."/>
            <person name="Gaut B.S."/>
            <person name="Lysak M.A."/>
            <person name="Jenkins J."/>
            <person name="Grimwood J."/>
            <person name="Chapman J."/>
            <person name="Prochnik S."/>
            <person name="Shu S."/>
            <person name="Rokhsar D."/>
            <person name="Schmutz J."/>
            <person name="Weigel D."/>
            <person name="Wright S.I."/>
        </authorList>
    </citation>
    <scope>NUCLEOTIDE SEQUENCE [LARGE SCALE GENOMIC DNA]</scope>
    <source>
        <strain evidence="5">cv. Monte Gargano</strain>
    </source>
</reference>
<dbReference type="OrthoDB" id="6359816at2759"/>